<keyword evidence="3" id="KW-1185">Reference proteome</keyword>
<dbReference type="EMBL" id="BMUU01000001">
    <property type="protein sequence ID" value="GGY17358.1"/>
    <property type="molecule type" value="Genomic_DNA"/>
</dbReference>
<comment type="caution">
    <text evidence="2">The sequence shown here is derived from an EMBL/GenBank/DDBJ whole genome shotgun (WGS) entry which is preliminary data.</text>
</comment>
<sequence length="66" mass="7131">MTAAQRTLTTTSPGPTLGWGCSVGLRTELSPYEEYVMAFMVLFPVLAELVGIACSLPLSRWAEGPR</sequence>
<reference evidence="3" key="1">
    <citation type="journal article" date="2019" name="Int. J. Syst. Evol. Microbiol.">
        <title>The Global Catalogue of Microorganisms (GCM) 10K type strain sequencing project: providing services to taxonomists for standard genome sequencing and annotation.</title>
        <authorList>
            <consortium name="The Broad Institute Genomics Platform"/>
            <consortium name="The Broad Institute Genome Sequencing Center for Infectious Disease"/>
            <person name="Wu L."/>
            <person name="Ma J."/>
        </authorList>
    </citation>
    <scope>NUCLEOTIDE SEQUENCE [LARGE SCALE GENOMIC DNA]</scope>
    <source>
        <strain evidence="3">JCM 4594</strain>
    </source>
</reference>
<keyword evidence="1" id="KW-0812">Transmembrane</keyword>
<accession>A0ABQ2ZKR6</accession>
<evidence type="ECO:0000313" key="2">
    <source>
        <dbReference type="EMBL" id="GGY17358.1"/>
    </source>
</evidence>
<name>A0ABQ2ZKR6_9ACTN</name>
<feature type="transmembrane region" description="Helical" evidence="1">
    <location>
        <begin position="35"/>
        <end position="58"/>
    </location>
</feature>
<protein>
    <submittedName>
        <fullName evidence="2">Uncharacterized protein</fullName>
    </submittedName>
</protein>
<evidence type="ECO:0000313" key="3">
    <source>
        <dbReference type="Proteomes" id="UP000600946"/>
    </source>
</evidence>
<organism evidence="2 3">
    <name type="scientific">Streptomyces xanthochromogenes</name>
    <dbReference type="NCBI Taxonomy" id="67384"/>
    <lineage>
        <taxon>Bacteria</taxon>
        <taxon>Bacillati</taxon>
        <taxon>Actinomycetota</taxon>
        <taxon>Actinomycetes</taxon>
        <taxon>Kitasatosporales</taxon>
        <taxon>Streptomycetaceae</taxon>
        <taxon>Streptomyces</taxon>
    </lineage>
</organism>
<evidence type="ECO:0000256" key="1">
    <source>
        <dbReference type="SAM" id="Phobius"/>
    </source>
</evidence>
<keyword evidence="1" id="KW-0472">Membrane</keyword>
<dbReference type="Proteomes" id="UP000600946">
    <property type="component" value="Unassembled WGS sequence"/>
</dbReference>
<gene>
    <name evidence="2" type="ORF">GCM10010326_07110</name>
</gene>
<proteinExistence type="predicted"/>
<keyword evidence="1" id="KW-1133">Transmembrane helix</keyword>